<sequence length="150" mass="16845">MPVSCGTFKVISSEVVVFSDSISFSHQLSGIPTANNIFTILPRAGEVWALYSKFRSDLTCSDLKKCEYDIVEILEVVDVHWIIVSVLERITGFKTVIKAKEKEGLDSTAAIPWIELYRFSHQVPTFMLSGARYGKLHGCWEIDPRALTVC</sequence>
<dbReference type="EMBL" id="JAJJMB010016078">
    <property type="protein sequence ID" value="KAI3849790.1"/>
    <property type="molecule type" value="Genomic_DNA"/>
</dbReference>
<protein>
    <recommendedName>
        <fullName evidence="1">DUF3444 domain-containing protein</fullName>
    </recommendedName>
</protein>
<dbReference type="PANTHER" id="PTHR47374">
    <property type="entry name" value="ENDOSOME ANTIGEN-LIKE PROTEIN, PUTATIVE (DUF3444)-RELATED"/>
    <property type="match status" value="1"/>
</dbReference>
<comment type="caution">
    <text evidence="2">The sequence shown here is derived from an EMBL/GenBank/DDBJ whole genome shotgun (WGS) entry which is preliminary data.</text>
</comment>
<proteinExistence type="predicted"/>
<gene>
    <name evidence="2" type="ORF">MKW98_026704</name>
</gene>
<dbReference type="PANTHER" id="PTHR47374:SF6">
    <property type="entry name" value="ENDOSOME ANTIGEN-LIKE PROTEIN, PUTATIVE (DUF3444)-RELATED"/>
    <property type="match status" value="1"/>
</dbReference>
<dbReference type="AlphaFoldDB" id="A0AAD4RZS6"/>
<dbReference type="Proteomes" id="UP001202328">
    <property type="component" value="Unassembled WGS sequence"/>
</dbReference>
<accession>A0AAD4RZS6</accession>
<organism evidence="2 3">
    <name type="scientific">Papaver atlanticum</name>
    <dbReference type="NCBI Taxonomy" id="357466"/>
    <lineage>
        <taxon>Eukaryota</taxon>
        <taxon>Viridiplantae</taxon>
        <taxon>Streptophyta</taxon>
        <taxon>Embryophyta</taxon>
        <taxon>Tracheophyta</taxon>
        <taxon>Spermatophyta</taxon>
        <taxon>Magnoliopsida</taxon>
        <taxon>Ranunculales</taxon>
        <taxon>Papaveraceae</taxon>
        <taxon>Papaveroideae</taxon>
        <taxon>Papaver</taxon>
    </lineage>
</organism>
<evidence type="ECO:0000259" key="1">
    <source>
        <dbReference type="Pfam" id="PF11926"/>
    </source>
</evidence>
<evidence type="ECO:0000313" key="2">
    <source>
        <dbReference type="EMBL" id="KAI3849790.1"/>
    </source>
</evidence>
<dbReference type="InterPro" id="IPR024593">
    <property type="entry name" value="DUF3444"/>
</dbReference>
<reference evidence="2" key="1">
    <citation type="submission" date="2022-04" db="EMBL/GenBank/DDBJ databases">
        <title>A functionally conserved STORR gene fusion in Papaver species that diverged 16.8 million years ago.</title>
        <authorList>
            <person name="Catania T."/>
        </authorList>
    </citation>
    <scope>NUCLEOTIDE SEQUENCE</scope>
    <source>
        <strain evidence="2">S-188037</strain>
    </source>
</reference>
<evidence type="ECO:0000313" key="3">
    <source>
        <dbReference type="Proteomes" id="UP001202328"/>
    </source>
</evidence>
<name>A0AAD4RZS6_9MAGN</name>
<keyword evidence="3" id="KW-1185">Reference proteome</keyword>
<dbReference type="Pfam" id="PF11926">
    <property type="entry name" value="DUF3444"/>
    <property type="match status" value="1"/>
</dbReference>
<feature type="domain" description="DUF3444" evidence="1">
    <location>
        <begin position="1"/>
        <end position="130"/>
    </location>
</feature>